<comment type="caution">
    <text evidence="3">Lacks conserved residue(s) required for the propagation of feature annotation.</text>
</comment>
<gene>
    <name evidence="4" type="ORF">DY000_02048431</name>
</gene>
<keyword evidence="1" id="KW-0805">Transcription regulation</keyword>
<evidence type="ECO:0000256" key="2">
    <source>
        <dbReference type="ARBA" id="ARBA00023163"/>
    </source>
</evidence>
<evidence type="ECO:0000256" key="3">
    <source>
        <dbReference type="PROSITE-ProRule" id="PRU01191"/>
    </source>
</evidence>
<dbReference type="EMBL" id="QGKV02000297">
    <property type="protein sequence ID" value="KAF3606408.1"/>
    <property type="molecule type" value="Genomic_DNA"/>
</dbReference>
<keyword evidence="5" id="KW-1185">Reference proteome</keyword>
<evidence type="ECO:0008006" key="6">
    <source>
        <dbReference type="Google" id="ProtNLM"/>
    </source>
</evidence>
<keyword evidence="2" id="KW-0804">Transcription</keyword>
<dbReference type="InterPro" id="IPR005202">
    <property type="entry name" value="TF_GRAS"/>
</dbReference>
<dbReference type="PANTHER" id="PTHR31636">
    <property type="entry name" value="OSJNBA0084A10.13 PROTEIN-RELATED"/>
    <property type="match status" value="1"/>
</dbReference>
<proteinExistence type="inferred from homology"/>
<evidence type="ECO:0000313" key="5">
    <source>
        <dbReference type="Proteomes" id="UP000266723"/>
    </source>
</evidence>
<evidence type="ECO:0000313" key="4">
    <source>
        <dbReference type="EMBL" id="KAF3606408.1"/>
    </source>
</evidence>
<evidence type="ECO:0000256" key="1">
    <source>
        <dbReference type="ARBA" id="ARBA00023015"/>
    </source>
</evidence>
<dbReference type="Pfam" id="PF03514">
    <property type="entry name" value="GRAS"/>
    <property type="match status" value="2"/>
</dbReference>
<dbReference type="Proteomes" id="UP000266723">
    <property type="component" value="Unassembled WGS sequence"/>
</dbReference>
<organism evidence="4 5">
    <name type="scientific">Brassica cretica</name>
    <name type="common">Mustard</name>
    <dbReference type="NCBI Taxonomy" id="69181"/>
    <lineage>
        <taxon>Eukaryota</taxon>
        <taxon>Viridiplantae</taxon>
        <taxon>Streptophyta</taxon>
        <taxon>Embryophyta</taxon>
        <taxon>Tracheophyta</taxon>
        <taxon>Spermatophyta</taxon>
        <taxon>Magnoliopsida</taxon>
        <taxon>eudicotyledons</taxon>
        <taxon>Gunneridae</taxon>
        <taxon>Pentapetalae</taxon>
        <taxon>rosids</taxon>
        <taxon>malvids</taxon>
        <taxon>Brassicales</taxon>
        <taxon>Brassicaceae</taxon>
        <taxon>Brassiceae</taxon>
        <taxon>Brassica</taxon>
    </lineage>
</organism>
<protein>
    <recommendedName>
        <fullName evidence="6">Scarecrow-like protein 3</fullName>
    </recommendedName>
</protein>
<comment type="caution">
    <text evidence="4">The sequence shown here is derived from an EMBL/GenBank/DDBJ whole genome shotgun (WGS) entry which is preliminary data.</text>
</comment>
<feature type="region of interest" description="SAW" evidence="3">
    <location>
        <begin position="240"/>
        <end position="315"/>
    </location>
</feature>
<dbReference type="PROSITE" id="PS50985">
    <property type="entry name" value="GRAS"/>
    <property type="match status" value="1"/>
</dbReference>
<sequence length="318" mass="35492">MVATFQEDTAPSSVSSSPLQVFSTMSLTRRTLLSSSSSSFQVLKPEERGLILIHLLLTCANHMASGSLQNANAALDQLSHLVSPHGDTMQRVAAYFTEALANRILKSWPGLYKALQSLLREALAVSSVLQLHTFLASDSDMSNNNGHSLSGDSASSLPLSNSGKIDRFLNAIWGLSPKIMVVTEQHSDHNGSTLMQRLLESLYSYAALFDCLENKIPRTSQDRIKVEKMLFGEEIKNIIACEGSERRERHEKLEKWSQRIDLAGFGNVPLSYYVMLQARRLLQDYGFYGYMIKEESGCAVICWQDRPLYSVSAWRCSK</sequence>
<name>A0ABQ7ETG6_BRACR</name>
<reference evidence="4 5" key="1">
    <citation type="journal article" date="2020" name="BMC Genomics">
        <title>Intraspecific diversification of the crop wild relative Brassica cretica Lam. using demographic model selection.</title>
        <authorList>
            <person name="Kioukis A."/>
            <person name="Michalopoulou V.A."/>
            <person name="Briers L."/>
            <person name="Pirintsos S."/>
            <person name="Studholme D.J."/>
            <person name="Pavlidis P."/>
            <person name="Sarris P.F."/>
        </authorList>
    </citation>
    <scope>NUCLEOTIDE SEQUENCE [LARGE SCALE GENOMIC DNA]</scope>
    <source>
        <strain evidence="5">cv. PFS-1207/04</strain>
    </source>
</reference>
<accession>A0ABQ7ETG6</accession>
<comment type="similarity">
    <text evidence="3">Belongs to the GRAS family.</text>
</comment>